<accession>A0ABN2IEI4</accession>
<comment type="caution">
    <text evidence="2">The sequence shown here is derived from an EMBL/GenBank/DDBJ whole genome shotgun (WGS) entry which is preliminary data.</text>
</comment>
<sequence>MSAVAADGHKPLIPHPKTTVEDPRTALVQIAPNRVAAFDAERTAAVEAASSQVNVIWTLIRDRRYYQVTPPASSTWTRSRSNSGSSAVSQEWPTYS</sequence>
<gene>
    <name evidence="2" type="ORF">GCM10009680_50630</name>
</gene>
<feature type="region of interest" description="Disordered" evidence="1">
    <location>
        <begin position="71"/>
        <end position="96"/>
    </location>
</feature>
<evidence type="ECO:0000313" key="2">
    <source>
        <dbReference type="EMBL" id="GAA1703536.1"/>
    </source>
</evidence>
<feature type="region of interest" description="Disordered" evidence="1">
    <location>
        <begin position="1"/>
        <end position="20"/>
    </location>
</feature>
<dbReference type="Proteomes" id="UP001499947">
    <property type="component" value="Unassembled WGS sequence"/>
</dbReference>
<protein>
    <submittedName>
        <fullName evidence="2">Uncharacterized protein</fullName>
    </submittedName>
</protein>
<proteinExistence type="predicted"/>
<feature type="compositionally biased region" description="Low complexity" evidence="1">
    <location>
        <begin position="72"/>
        <end position="89"/>
    </location>
</feature>
<name>A0ABN2IEI4_9ACTN</name>
<dbReference type="EMBL" id="BAAALR010000057">
    <property type="protein sequence ID" value="GAA1703536.1"/>
    <property type="molecule type" value="Genomic_DNA"/>
</dbReference>
<keyword evidence="3" id="KW-1185">Reference proteome</keyword>
<evidence type="ECO:0000313" key="3">
    <source>
        <dbReference type="Proteomes" id="UP001499947"/>
    </source>
</evidence>
<organism evidence="2 3">
    <name type="scientific">Streptomyces yatensis</name>
    <dbReference type="NCBI Taxonomy" id="155177"/>
    <lineage>
        <taxon>Bacteria</taxon>
        <taxon>Bacillati</taxon>
        <taxon>Actinomycetota</taxon>
        <taxon>Actinomycetes</taxon>
        <taxon>Kitasatosporales</taxon>
        <taxon>Streptomycetaceae</taxon>
        <taxon>Streptomyces</taxon>
        <taxon>Streptomyces violaceusniger group</taxon>
    </lineage>
</organism>
<reference evidence="2 3" key="1">
    <citation type="journal article" date="2019" name="Int. J. Syst. Evol. Microbiol.">
        <title>The Global Catalogue of Microorganisms (GCM) 10K type strain sequencing project: providing services to taxonomists for standard genome sequencing and annotation.</title>
        <authorList>
            <consortium name="The Broad Institute Genomics Platform"/>
            <consortium name="The Broad Institute Genome Sequencing Center for Infectious Disease"/>
            <person name="Wu L."/>
            <person name="Ma J."/>
        </authorList>
    </citation>
    <scope>NUCLEOTIDE SEQUENCE [LARGE SCALE GENOMIC DNA]</scope>
    <source>
        <strain evidence="2 3">JCM 13244</strain>
    </source>
</reference>
<dbReference type="RefSeq" id="WP_211128717.1">
    <property type="nucleotide sequence ID" value="NZ_BAAALR010000057.1"/>
</dbReference>
<evidence type="ECO:0000256" key="1">
    <source>
        <dbReference type="SAM" id="MobiDB-lite"/>
    </source>
</evidence>